<dbReference type="Gene3D" id="2.130.10.10">
    <property type="entry name" value="YVTN repeat-like/Quinoprotein amine dehydrogenase"/>
    <property type="match status" value="1"/>
</dbReference>
<accession>A0A8J6APP5</accession>
<dbReference type="Pfam" id="PF00400">
    <property type="entry name" value="WD40"/>
    <property type="match status" value="1"/>
</dbReference>
<sequence length="882" mass="96369">MDAVTLVSSNMLDSSSLSYIRRLFQHVGSLTCSEFVLLMFSVIRRPKKGHDLTINRLIATFEVIDRHFEGTIDWADFSSFLIHPSRAMNERDRTPVMFDDPTDTPMQHLNGMEMAVLHQDRLLLCGPDEPVTAFHPRTHLLKKLPKRHTAAVLYMISIPPPIDRLLTFAADNTVCIWEGTSLQFLAYGYTDATVSSAAYTPAMGPYDHQLYVGLADGRLAIYTLTAPLMQWPKPRLSRPHSDIVSAILPVPEVGLIFTASFDTTIVGTDPVKLDSRLQGKGHVRAVADLKFNSVQRVLVSCGMDRSVHVWNALSLLRVATLTSDFNVAAIFSVPESPIVVGVDYGCGIRMWDLQSGGLVQSQQSLSLGFSWAVLDHPRALIVGAGPTVIEYTYTATTTVDQAASTIVSAVHLTEDGSRLFVGHGESVSMWDSGVMGGEFMVPGIVTALVGTVHSRTLFVATERAVSEYSIPQASLTPWLAVKGTQKMFWVESTKAVWVCSAHTSSLYPVGKKSALVTVCSTGPSAFVEVSDTLFVSTDSTVEAVSALGRRVGSVVMPGPVTAMVGSPDSDVIYILSGLVVYALHASCLLPLTVRPLSRVPASPIMVTMDPHLFILGEGGVLRMPLESDYDRADDWSKRATGSSILQPPVVESEVPGAMLVTRRVGPAPELGGLAPDLHVHRAIAEAVDVGADPITCVHSVSGVAVFGTFGGSVRYLQRETYLSRLSPTSCPKPEPTKRWAKRSYKTLGSIHKDMKTLAPQVTDRVKPVLKLLDDTIKRHYVRDPIPFTLWADRTMDETTRQKRQQVFAEAHRGLGIEPVTARSARGGTSLARIHLPETKLADKQAHTSSSKAVRDILTRSQKYQHKVHANVVSRTADYIRHR</sequence>
<protein>
    <submittedName>
        <fullName evidence="3">WD domain G-beta repeat</fullName>
    </submittedName>
</protein>
<dbReference type="PROSITE" id="PS50294">
    <property type="entry name" value="WD_REPEATS_REGION"/>
    <property type="match status" value="1"/>
</dbReference>
<reference evidence="3" key="1">
    <citation type="submission" date="2021-05" db="EMBL/GenBank/DDBJ databases">
        <title>A free-living protist that lacks canonical eukaryotic 1 DNA replication and segregation systems.</title>
        <authorList>
            <person name="Salas-Leiva D.E."/>
            <person name="Tromer E.C."/>
            <person name="Curtis B.A."/>
            <person name="Jerlstrom-Hultqvist J."/>
            <person name="Kolisko M."/>
            <person name="Yi Z."/>
            <person name="Salas-Leiva J.S."/>
            <person name="Gallot-Lavallee L."/>
            <person name="Kops G.J.P.L."/>
            <person name="Archibald J.M."/>
            <person name="Simpson A.G.B."/>
            <person name="Roger A.J."/>
        </authorList>
    </citation>
    <scope>NUCLEOTIDE SEQUENCE</scope>
    <source>
        <strain evidence="3">BICM</strain>
    </source>
</reference>
<dbReference type="SUPFAM" id="SSF50978">
    <property type="entry name" value="WD40 repeat-like"/>
    <property type="match status" value="1"/>
</dbReference>
<keyword evidence="1" id="KW-0677">Repeat</keyword>
<dbReference type="AlphaFoldDB" id="A0A8J6APP5"/>
<evidence type="ECO:0000313" key="3">
    <source>
        <dbReference type="EMBL" id="KAG9390211.1"/>
    </source>
</evidence>
<dbReference type="EMBL" id="JAHDYR010000066">
    <property type="protein sequence ID" value="KAG9390211.1"/>
    <property type="molecule type" value="Genomic_DNA"/>
</dbReference>
<gene>
    <name evidence="3" type="ORF">J8273_8251</name>
</gene>
<dbReference type="PANTHER" id="PTHR44324">
    <property type="entry name" value="WD40 REPEAT DOMAIN 95"/>
    <property type="match status" value="1"/>
</dbReference>
<proteinExistence type="predicted"/>
<dbReference type="InterPro" id="IPR011992">
    <property type="entry name" value="EF-hand-dom_pair"/>
</dbReference>
<evidence type="ECO:0000256" key="2">
    <source>
        <dbReference type="PROSITE-ProRule" id="PRU00221"/>
    </source>
</evidence>
<dbReference type="InterPro" id="IPR001680">
    <property type="entry name" value="WD40_rpt"/>
</dbReference>
<evidence type="ECO:0000313" key="4">
    <source>
        <dbReference type="Proteomes" id="UP000717585"/>
    </source>
</evidence>
<keyword evidence="4" id="KW-1185">Reference proteome</keyword>
<dbReference type="SUPFAM" id="SSF47473">
    <property type="entry name" value="EF-hand"/>
    <property type="match status" value="1"/>
</dbReference>
<dbReference type="PROSITE" id="PS50082">
    <property type="entry name" value="WD_REPEATS_2"/>
    <property type="match status" value="1"/>
</dbReference>
<dbReference type="Proteomes" id="UP000717585">
    <property type="component" value="Unassembled WGS sequence"/>
</dbReference>
<dbReference type="SMART" id="SM00320">
    <property type="entry name" value="WD40"/>
    <property type="match status" value="5"/>
</dbReference>
<name>A0A8J6APP5_9EUKA</name>
<organism evidence="3 4">
    <name type="scientific">Carpediemonas membranifera</name>
    <dbReference type="NCBI Taxonomy" id="201153"/>
    <lineage>
        <taxon>Eukaryota</taxon>
        <taxon>Metamonada</taxon>
        <taxon>Carpediemonas-like organisms</taxon>
        <taxon>Carpediemonas</taxon>
    </lineage>
</organism>
<dbReference type="InterPro" id="IPR051242">
    <property type="entry name" value="WD-EF-hand_domain"/>
</dbReference>
<keyword evidence="2" id="KW-0853">WD repeat</keyword>
<dbReference type="PANTHER" id="PTHR44324:SF4">
    <property type="entry name" value="WD40 REPEAT DOMAIN 95"/>
    <property type="match status" value="1"/>
</dbReference>
<evidence type="ECO:0000256" key="1">
    <source>
        <dbReference type="ARBA" id="ARBA00022737"/>
    </source>
</evidence>
<dbReference type="InterPro" id="IPR015943">
    <property type="entry name" value="WD40/YVTN_repeat-like_dom_sf"/>
</dbReference>
<comment type="caution">
    <text evidence="3">The sequence shown here is derived from an EMBL/GenBank/DDBJ whole genome shotgun (WGS) entry which is preliminary data.</text>
</comment>
<dbReference type="OrthoDB" id="515012at2759"/>
<dbReference type="InterPro" id="IPR036322">
    <property type="entry name" value="WD40_repeat_dom_sf"/>
</dbReference>
<feature type="repeat" description="WD" evidence="2">
    <location>
        <begin position="279"/>
        <end position="311"/>
    </location>
</feature>